<dbReference type="AlphaFoldDB" id="A0AAX6EJL3"/>
<dbReference type="InterPro" id="IPR002156">
    <property type="entry name" value="RNaseH_domain"/>
</dbReference>
<feature type="domain" description="Integrase catalytic" evidence="1">
    <location>
        <begin position="245"/>
        <end position="405"/>
    </location>
</feature>
<protein>
    <recommendedName>
        <fullName evidence="1">Integrase catalytic domain-containing protein</fullName>
    </recommendedName>
</protein>
<dbReference type="InterPro" id="IPR001584">
    <property type="entry name" value="Integrase_cat-core"/>
</dbReference>
<dbReference type="Gene3D" id="1.10.340.70">
    <property type="match status" value="1"/>
</dbReference>
<dbReference type="InterPro" id="IPR041588">
    <property type="entry name" value="Integrase_H2C2"/>
</dbReference>
<sequence length="538" mass="61305">MGLQLAQQLGVDHLEAYGDSKLVVNQIRGQYEVRHEDLIPYHEVALNIISTFTGFFIEHVPRLQNLEVDALAGLAASLAAPLGTQQYVTVTGRDLICPRNNLCLQMAHAVPTNTDVNVRDWRFPFIDFAVYGILSEDPKEAVSVRRRSLRFYYDTTTKTLYRRSFDGLLLRCLSNEEAAEALQEAHDGTCGAHQPGPKLQDRLRRMGYYWPTMAADAVEYAKKCHACQLHTDFIHTPSEPLHPTVASWPFEAWGMDIVGPITPPSSRGHRFILAITDYFSKWAEAVPLAEVKSSRVVSFIKHHVIYRFGVPRRIIHDSGPQFISHIFSRFCDKNRIQNVASIAYNPTANGLAEAFNKTIVRLLKKVVSSNKRDWDEKLGECLWAYRTTVRTPTGNTPFSLVYGSEAVLPLEIQIPSLRVAITNDLTEEDNQRRRLRELEALDEKRLLAQQRIELYQARISQAFNKKVKQRTFQVGDLVLAVRRPMVLTHKTPGKFEPKWEGPFIIETVYSNGAYRLAKPNGDLFMMPINGKFLKKYYS</sequence>
<dbReference type="InterPro" id="IPR036397">
    <property type="entry name" value="RNaseH_sf"/>
</dbReference>
<dbReference type="GO" id="GO:0015074">
    <property type="term" value="P:DNA integration"/>
    <property type="evidence" value="ECO:0007669"/>
    <property type="project" value="InterPro"/>
</dbReference>
<dbReference type="Proteomes" id="UP001140949">
    <property type="component" value="Unassembled WGS sequence"/>
</dbReference>
<reference evidence="2" key="1">
    <citation type="journal article" date="2023" name="GigaByte">
        <title>Genome assembly of the bearded iris, Iris pallida Lam.</title>
        <authorList>
            <person name="Bruccoleri R.E."/>
            <person name="Oakeley E.J."/>
            <person name="Faust A.M.E."/>
            <person name="Altorfer M."/>
            <person name="Dessus-Babus S."/>
            <person name="Burckhardt D."/>
            <person name="Oertli M."/>
            <person name="Naumann U."/>
            <person name="Petersen F."/>
            <person name="Wong J."/>
        </authorList>
    </citation>
    <scope>NUCLEOTIDE SEQUENCE</scope>
    <source>
        <strain evidence="2">GSM-AAB239-AS_SAM_17_03QT</strain>
    </source>
</reference>
<dbReference type="Pfam" id="PF13456">
    <property type="entry name" value="RVT_3"/>
    <property type="match status" value="1"/>
</dbReference>
<comment type="caution">
    <text evidence="2">The sequence shown here is derived from an EMBL/GenBank/DDBJ whole genome shotgun (WGS) entry which is preliminary data.</text>
</comment>
<reference evidence="2" key="2">
    <citation type="submission" date="2023-04" db="EMBL/GenBank/DDBJ databases">
        <authorList>
            <person name="Bruccoleri R.E."/>
            <person name="Oakeley E.J."/>
            <person name="Faust A.-M."/>
            <person name="Dessus-Babus S."/>
            <person name="Altorfer M."/>
            <person name="Burckhardt D."/>
            <person name="Oertli M."/>
            <person name="Naumann U."/>
            <person name="Petersen F."/>
            <person name="Wong J."/>
        </authorList>
    </citation>
    <scope>NUCLEOTIDE SEQUENCE</scope>
    <source>
        <strain evidence="2">GSM-AAB239-AS_SAM_17_03QT</strain>
        <tissue evidence="2">Leaf</tissue>
    </source>
</reference>
<dbReference type="EMBL" id="JANAVB010036020">
    <property type="protein sequence ID" value="KAJ6804119.1"/>
    <property type="molecule type" value="Genomic_DNA"/>
</dbReference>
<gene>
    <name evidence="2" type="ORF">M6B38_186630</name>
</gene>
<evidence type="ECO:0000313" key="2">
    <source>
        <dbReference type="EMBL" id="KAJ6804119.1"/>
    </source>
</evidence>
<dbReference type="GO" id="GO:0003676">
    <property type="term" value="F:nucleic acid binding"/>
    <property type="evidence" value="ECO:0007669"/>
    <property type="project" value="InterPro"/>
</dbReference>
<dbReference type="PANTHER" id="PTHR48475:SF1">
    <property type="entry name" value="RNASE H TYPE-1 DOMAIN-CONTAINING PROTEIN"/>
    <property type="match status" value="1"/>
</dbReference>
<dbReference type="PROSITE" id="PS50994">
    <property type="entry name" value="INTEGRASE"/>
    <property type="match status" value="1"/>
</dbReference>
<dbReference type="InterPro" id="IPR012337">
    <property type="entry name" value="RNaseH-like_sf"/>
</dbReference>
<dbReference type="Pfam" id="PF17921">
    <property type="entry name" value="Integrase_H2C2"/>
    <property type="match status" value="1"/>
</dbReference>
<accession>A0AAX6EJL3</accession>
<dbReference type="Gene3D" id="3.30.420.10">
    <property type="entry name" value="Ribonuclease H-like superfamily/Ribonuclease H"/>
    <property type="match status" value="2"/>
</dbReference>
<evidence type="ECO:0000259" key="1">
    <source>
        <dbReference type="PROSITE" id="PS50994"/>
    </source>
</evidence>
<dbReference type="Pfam" id="PF00665">
    <property type="entry name" value="rve"/>
    <property type="match status" value="1"/>
</dbReference>
<evidence type="ECO:0000313" key="3">
    <source>
        <dbReference type="Proteomes" id="UP001140949"/>
    </source>
</evidence>
<dbReference type="PANTHER" id="PTHR48475">
    <property type="entry name" value="RIBONUCLEASE H"/>
    <property type="match status" value="1"/>
</dbReference>
<dbReference type="SUPFAM" id="SSF53098">
    <property type="entry name" value="Ribonuclease H-like"/>
    <property type="match status" value="2"/>
</dbReference>
<keyword evidence="3" id="KW-1185">Reference proteome</keyword>
<organism evidence="2 3">
    <name type="scientific">Iris pallida</name>
    <name type="common">Sweet iris</name>
    <dbReference type="NCBI Taxonomy" id="29817"/>
    <lineage>
        <taxon>Eukaryota</taxon>
        <taxon>Viridiplantae</taxon>
        <taxon>Streptophyta</taxon>
        <taxon>Embryophyta</taxon>
        <taxon>Tracheophyta</taxon>
        <taxon>Spermatophyta</taxon>
        <taxon>Magnoliopsida</taxon>
        <taxon>Liliopsida</taxon>
        <taxon>Asparagales</taxon>
        <taxon>Iridaceae</taxon>
        <taxon>Iridoideae</taxon>
        <taxon>Irideae</taxon>
        <taxon>Iris</taxon>
    </lineage>
</organism>
<dbReference type="CDD" id="cd09279">
    <property type="entry name" value="RNase_HI_like"/>
    <property type="match status" value="1"/>
</dbReference>
<dbReference type="FunFam" id="3.30.420.10:FF:000032">
    <property type="entry name" value="Retrovirus-related Pol polyprotein from transposon 297-like Protein"/>
    <property type="match status" value="1"/>
</dbReference>
<proteinExistence type="predicted"/>
<name>A0AAX6EJL3_IRIPA</name>
<dbReference type="GO" id="GO:0004523">
    <property type="term" value="F:RNA-DNA hybrid ribonuclease activity"/>
    <property type="evidence" value="ECO:0007669"/>
    <property type="project" value="InterPro"/>
</dbReference>